<comment type="similarity">
    <text evidence="2 6">Belongs to the class-I pyridoxal-phosphate-dependent aminotransferase family.</text>
</comment>
<dbReference type="SUPFAM" id="SSF53383">
    <property type="entry name" value="PLP-dependent transferases"/>
    <property type="match status" value="1"/>
</dbReference>
<name>A0A1H9WSC4_9BACI</name>
<evidence type="ECO:0000313" key="8">
    <source>
        <dbReference type="EMBL" id="SES36826.1"/>
    </source>
</evidence>
<dbReference type="Pfam" id="PF00155">
    <property type="entry name" value="Aminotran_1_2"/>
    <property type="match status" value="1"/>
</dbReference>
<evidence type="ECO:0000256" key="4">
    <source>
        <dbReference type="ARBA" id="ARBA00022679"/>
    </source>
</evidence>
<keyword evidence="4 6" id="KW-0808">Transferase</keyword>
<evidence type="ECO:0000256" key="6">
    <source>
        <dbReference type="RuleBase" id="RU000481"/>
    </source>
</evidence>
<dbReference type="GO" id="GO:0006520">
    <property type="term" value="P:amino acid metabolic process"/>
    <property type="evidence" value="ECO:0007669"/>
    <property type="project" value="InterPro"/>
</dbReference>
<comment type="cofactor">
    <cofactor evidence="1 6">
        <name>pyridoxal 5'-phosphate</name>
        <dbReference type="ChEBI" id="CHEBI:597326"/>
    </cofactor>
</comment>
<evidence type="ECO:0000256" key="5">
    <source>
        <dbReference type="ARBA" id="ARBA00022898"/>
    </source>
</evidence>
<dbReference type="Gene3D" id="3.90.1150.10">
    <property type="entry name" value="Aspartate Aminotransferase, domain 1"/>
    <property type="match status" value="1"/>
</dbReference>
<evidence type="ECO:0000259" key="7">
    <source>
        <dbReference type="Pfam" id="PF00155"/>
    </source>
</evidence>
<dbReference type="InterPro" id="IPR004838">
    <property type="entry name" value="NHTrfase_class1_PyrdxlP-BS"/>
</dbReference>
<comment type="caution">
    <text evidence="8">The sequence shown here is derived from an EMBL/GenBank/DDBJ whole genome shotgun (WGS) entry which is preliminary data.</text>
</comment>
<evidence type="ECO:0000256" key="1">
    <source>
        <dbReference type="ARBA" id="ARBA00001933"/>
    </source>
</evidence>
<dbReference type="AlphaFoldDB" id="A0A1H9WSC4"/>
<keyword evidence="3 6" id="KW-0032">Aminotransferase</keyword>
<gene>
    <name evidence="8" type="ORF">SAMN05444126_1463</name>
</gene>
<dbReference type="FunFam" id="3.40.640.10:FF:000033">
    <property type="entry name" value="Aspartate aminotransferase"/>
    <property type="match status" value="1"/>
</dbReference>
<dbReference type="NCBIfam" id="NF005817">
    <property type="entry name" value="PRK07683.1"/>
    <property type="match status" value="1"/>
</dbReference>
<dbReference type="InterPro" id="IPR050596">
    <property type="entry name" value="AspAT/PAT-like"/>
</dbReference>
<keyword evidence="9" id="KW-1185">Reference proteome</keyword>
<dbReference type="EMBL" id="FOGV01000046">
    <property type="protein sequence ID" value="SES36826.1"/>
    <property type="molecule type" value="Genomic_DNA"/>
</dbReference>
<proteinExistence type="inferred from homology"/>
<dbReference type="GO" id="GO:0008483">
    <property type="term" value="F:transaminase activity"/>
    <property type="evidence" value="ECO:0007669"/>
    <property type="project" value="UniProtKB-KW"/>
</dbReference>
<dbReference type="Gene3D" id="3.40.640.10">
    <property type="entry name" value="Type I PLP-dependent aspartate aminotransferase-like (Major domain)"/>
    <property type="match status" value="1"/>
</dbReference>
<evidence type="ECO:0000313" key="9">
    <source>
        <dbReference type="Proteomes" id="UP000199318"/>
    </source>
</evidence>
<protein>
    <recommendedName>
        <fullName evidence="6">Aminotransferase</fullName>
        <ecNumber evidence="6">2.6.1.-</ecNumber>
    </recommendedName>
</protein>
<dbReference type="Proteomes" id="UP000199318">
    <property type="component" value="Unassembled WGS sequence"/>
</dbReference>
<reference evidence="9" key="1">
    <citation type="submission" date="2016-10" db="EMBL/GenBank/DDBJ databases">
        <authorList>
            <person name="de Groot N.N."/>
        </authorList>
    </citation>
    <scope>NUCLEOTIDE SEQUENCE [LARGE SCALE GENOMIC DNA]</scope>
    <source>
        <strain evidence="9">10nlg</strain>
    </source>
</reference>
<dbReference type="STRING" id="1464123.SAMN05444126_1463"/>
<dbReference type="PANTHER" id="PTHR46383">
    <property type="entry name" value="ASPARTATE AMINOTRANSFERASE"/>
    <property type="match status" value="1"/>
</dbReference>
<dbReference type="InterPro" id="IPR015424">
    <property type="entry name" value="PyrdxlP-dep_Trfase"/>
</dbReference>
<dbReference type="PANTHER" id="PTHR46383:SF4">
    <property type="entry name" value="AMINOTRANSFERASE"/>
    <property type="match status" value="1"/>
</dbReference>
<keyword evidence="5" id="KW-0663">Pyridoxal phosphate</keyword>
<accession>A0A1H9WSC4</accession>
<dbReference type="OrthoDB" id="9802328at2"/>
<organism evidence="8 9">
    <name type="scientific">Salisediminibacterium halotolerans</name>
    <dbReference type="NCBI Taxonomy" id="517425"/>
    <lineage>
        <taxon>Bacteria</taxon>
        <taxon>Bacillati</taxon>
        <taxon>Bacillota</taxon>
        <taxon>Bacilli</taxon>
        <taxon>Bacillales</taxon>
        <taxon>Bacillaceae</taxon>
        <taxon>Salisediminibacterium</taxon>
    </lineage>
</organism>
<sequence>MSENMSKYMNQQAVNLQISGIRQFFNRVSAYPQAVQLTLGQPDFPTPDHVKEAAVRAIEQNETRYTPNAGTLELRSEASRFVFERYGLEYDAEDEIITTVGASQALDVALRSILNPLDEVIIPAPVYPAYEPIIRMCGAVPVLIDTSGNDFVLSPELVEQKMTDATKAVILPYPSNPTGVVLTDDQQSALARFLTDKPIFVVADEIYSELNYGQTHQSIASHPGMREKTIVINGLSKSHSMTGWRLGFLFAPRELAGHILKVHQYNVSCASSITQSAGVEALKNGREDPVVMKTEYKKRRDFVLKRLEEIGIPAVRPDGAFYVFPDISKAEMTSYDFAVKLLEEEELAVVPGDAFSSYGEGFIRLSYAYHMDELVEAMNRLERFWQALDT</sequence>
<dbReference type="InterPro" id="IPR015422">
    <property type="entry name" value="PyrdxlP-dep_Trfase_small"/>
</dbReference>
<dbReference type="PROSITE" id="PS00105">
    <property type="entry name" value="AA_TRANSFER_CLASS_1"/>
    <property type="match status" value="1"/>
</dbReference>
<feature type="domain" description="Aminotransferase class I/classII large" evidence="7">
    <location>
        <begin position="35"/>
        <end position="376"/>
    </location>
</feature>
<dbReference type="InterPro" id="IPR004839">
    <property type="entry name" value="Aminotransferase_I/II_large"/>
</dbReference>
<dbReference type="EC" id="2.6.1.-" evidence="6"/>
<dbReference type="CDD" id="cd00609">
    <property type="entry name" value="AAT_like"/>
    <property type="match status" value="1"/>
</dbReference>
<evidence type="ECO:0000256" key="3">
    <source>
        <dbReference type="ARBA" id="ARBA00022576"/>
    </source>
</evidence>
<evidence type="ECO:0000256" key="2">
    <source>
        <dbReference type="ARBA" id="ARBA00007441"/>
    </source>
</evidence>
<dbReference type="GO" id="GO:0030170">
    <property type="term" value="F:pyridoxal phosphate binding"/>
    <property type="evidence" value="ECO:0007669"/>
    <property type="project" value="InterPro"/>
</dbReference>
<dbReference type="InterPro" id="IPR015421">
    <property type="entry name" value="PyrdxlP-dep_Trfase_major"/>
</dbReference>